<proteinExistence type="predicted"/>
<sequence>MPDPGFRNPLSNSSDVQGPVEHLNTVFFPVTENLNSDTQGPVRSNTASRSKSAKSHAASVFKPNHNTIPVFKPNHNTIHNFKQWVEKNTKNKKSIITRTKNVNLEKYTHLALIKFSLGNPKEELRYQNKLQSLDLAPKVVAVISDDNKKYELADILKYNIPITSTTVFYYEAGICGKNIFDTDTFGSYSTIFHECKSFFDEIADKAKIILSDMKSDNLCRDAISGQLRAIDFEPRFIVNIRALKDEGIKKSYVIFMLFQLYISLIFHDSLVIQFAETNITVSDFNKMLEDLIDIAQLDYATKIYKPNFYKPSPCLRNLYHYLGLRTGEYETMITKTKDVALSYTKTRIREQILRHTPRDSIDISFLYDTVTRPGGNRRTKRGFTRKQQTKKRRSAK</sequence>
<organism evidence="2">
    <name type="scientific">viral metagenome</name>
    <dbReference type="NCBI Taxonomy" id="1070528"/>
    <lineage>
        <taxon>unclassified sequences</taxon>
        <taxon>metagenomes</taxon>
        <taxon>organismal metagenomes</taxon>
    </lineage>
</organism>
<reference evidence="2" key="1">
    <citation type="journal article" date="2020" name="Nature">
        <title>Giant virus diversity and host interactions through global metagenomics.</title>
        <authorList>
            <person name="Schulz F."/>
            <person name="Roux S."/>
            <person name="Paez-Espino D."/>
            <person name="Jungbluth S."/>
            <person name="Walsh D.A."/>
            <person name="Denef V.J."/>
            <person name="McMahon K.D."/>
            <person name="Konstantinidis K.T."/>
            <person name="Eloe-Fadrosh E.A."/>
            <person name="Kyrpides N.C."/>
            <person name="Woyke T."/>
        </authorList>
    </citation>
    <scope>NUCLEOTIDE SEQUENCE</scope>
    <source>
        <strain evidence="2">GVMAG-M-3300010157-4</strain>
    </source>
</reference>
<evidence type="ECO:0000256" key="1">
    <source>
        <dbReference type="SAM" id="MobiDB-lite"/>
    </source>
</evidence>
<feature type="region of interest" description="Disordered" evidence="1">
    <location>
        <begin position="372"/>
        <end position="396"/>
    </location>
</feature>
<dbReference type="AlphaFoldDB" id="A0A6C0B771"/>
<evidence type="ECO:0000313" key="2">
    <source>
        <dbReference type="EMBL" id="QHS87541.1"/>
    </source>
</evidence>
<name>A0A6C0B771_9ZZZZ</name>
<feature type="compositionally biased region" description="Low complexity" evidence="1">
    <location>
        <begin position="47"/>
        <end position="58"/>
    </location>
</feature>
<feature type="region of interest" description="Disordered" evidence="1">
    <location>
        <begin position="32"/>
        <end position="58"/>
    </location>
</feature>
<protein>
    <submittedName>
        <fullName evidence="2">Uncharacterized protein</fullName>
    </submittedName>
</protein>
<feature type="compositionally biased region" description="Basic residues" evidence="1">
    <location>
        <begin position="375"/>
        <end position="396"/>
    </location>
</feature>
<feature type="compositionally biased region" description="Polar residues" evidence="1">
    <location>
        <begin position="32"/>
        <end position="46"/>
    </location>
</feature>
<accession>A0A6C0B771</accession>
<dbReference type="EMBL" id="MN739082">
    <property type="protein sequence ID" value="QHS87541.1"/>
    <property type="molecule type" value="Genomic_DNA"/>
</dbReference>